<gene>
    <name evidence="1" type="ORF">SLEP1_g58739</name>
</gene>
<accession>A0AAV5MUE1</accession>
<name>A0AAV5MUE1_9ROSI</name>
<organism evidence="1 2">
    <name type="scientific">Rubroshorea leprosula</name>
    <dbReference type="NCBI Taxonomy" id="152421"/>
    <lineage>
        <taxon>Eukaryota</taxon>
        <taxon>Viridiplantae</taxon>
        <taxon>Streptophyta</taxon>
        <taxon>Embryophyta</taxon>
        <taxon>Tracheophyta</taxon>
        <taxon>Spermatophyta</taxon>
        <taxon>Magnoliopsida</taxon>
        <taxon>eudicotyledons</taxon>
        <taxon>Gunneridae</taxon>
        <taxon>Pentapetalae</taxon>
        <taxon>rosids</taxon>
        <taxon>malvids</taxon>
        <taxon>Malvales</taxon>
        <taxon>Dipterocarpaceae</taxon>
        <taxon>Rubroshorea</taxon>
    </lineage>
</organism>
<dbReference type="EMBL" id="BPVZ01000620">
    <property type="protein sequence ID" value="GKV52147.1"/>
    <property type="molecule type" value="Genomic_DNA"/>
</dbReference>
<comment type="caution">
    <text evidence="1">The sequence shown here is derived from an EMBL/GenBank/DDBJ whole genome shotgun (WGS) entry which is preliminary data.</text>
</comment>
<reference evidence="1 2" key="1">
    <citation type="journal article" date="2021" name="Commun. Biol.">
        <title>The genome of Shorea leprosula (Dipterocarpaceae) highlights the ecological relevance of drought in aseasonal tropical rainforests.</title>
        <authorList>
            <person name="Ng K.K.S."/>
            <person name="Kobayashi M.J."/>
            <person name="Fawcett J.A."/>
            <person name="Hatakeyama M."/>
            <person name="Paape T."/>
            <person name="Ng C.H."/>
            <person name="Ang C.C."/>
            <person name="Tnah L.H."/>
            <person name="Lee C.T."/>
            <person name="Nishiyama T."/>
            <person name="Sese J."/>
            <person name="O'Brien M.J."/>
            <person name="Copetti D."/>
            <person name="Mohd Noor M.I."/>
            <person name="Ong R.C."/>
            <person name="Putra M."/>
            <person name="Sireger I.Z."/>
            <person name="Indrioko S."/>
            <person name="Kosugi Y."/>
            <person name="Izuno A."/>
            <person name="Isagi Y."/>
            <person name="Lee S.L."/>
            <person name="Shimizu K.K."/>
        </authorList>
    </citation>
    <scope>NUCLEOTIDE SEQUENCE [LARGE SCALE GENOMIC DNA]</scope>
    <source>
        <strain evidence="1">214</strain>
    </source>
</reference>
<proteinExistence type="predicted"/>
<dbReference type="AlphaFoldDB" id="A0AAV5MUE1"/>
<dbReference type="Proteomes" id="UP001054252">
    <property type="component" value="Unassembled WGS sequence"/>
</dbReference>
<keyword evidence="2" id="KW-1185">Reference proteome</keyword>
<feature type="non-terminal residue" evidence="1">
    <location>
        <position position="1"/>
    </location>
</feature>
<evidence type="ECO:0000313" key="1">
    <source>
        <dbReference type="EMBL" id="GKV52147.1"/>
    </source>
</evidence>
<evidence type="ECO:0000313" key="2">
    <source>
        <dbReference type="Proteomes" id="UP001054252"/>
    </source>
</evidence>
<protein>
    <submittedName>
        <fullName evidence="1">Uncharacterized protein</fullName>
    </submittedName>
</protein>
<sequence length="49" mass="5668">IHGYQAAFEPFQESFASCFAGLKQCDHRIVVYVFLLDFLVNTDTRQEGR</sequence>